<dbReference type="SUPFAM" id="SSF116734">
    <property type="entry name" value="DNA methylase specificity domain"/>
    <property type="match status" value="1"/>
</dbReference>
<sequence length="60" mass="7380">MKLKNNNEKFYFYLLQSPKIKNLWYSKHFKLIRKYNFIFTTDANEQIKISKFLSLLDKSV</sequence>
<evidence type="ECO:0000313" key="1">
    <source>
        <dbReference type="EMBL" id="QHG89492.1"/>
    </source>
</evidence>
<gene>
    <name evidence="1" type="ORF">EER00_01085</name>
</gene>
<accession>A0A6P1LLW7</accession>
<name>A0A6P1LLW7_MALIO</name>
<organism evidence="1 2">
    <name type="scientific">Malacoplasma iowae 695</name>
    <dbReference type="NCBI Taxonomy" id="1048830"/>
    <lineage>
        <taxon>Bacteria</taxon>
        <taxon>Bacillati</taxon>
        <taxon>Mycoplasmatota</taxon>
        <taxon>Mycoplasmoidales</taxon>
        <taxon>Mycoplasmoidaceae</taxon>
        <taxon>Malacoplasma</taxon>
    </lineage>
</organism>
<dbReference type="EMBL" id="CP033512">
    <property type="protein sequence ID" value="QHG89492.1"/>
    <property type="molecule type" value="Genomic_DNA"/>
</dbReference>
<dbReference type="Proteomes" id="UP000464283">
    <property type="component" value="Chromosome"/>
</dbReference>
<reference evidence="1 2" key="1">
    <citation type="submission" date="2018-11" db="EMBL/GenBank/DDBJ databases">
        <title>The first complete genome sequence of Mycoplasma iowae strain 695.</title>
        <authorList>
            <person name="Ghanem M."/>
            <person name="El-Gazzar M."/>
        </authorList>
    </citation>
    <scope>NUCLEOTIDE SEQUENCE [LARGE SCALE GENOMIC DNA]</scope>
    <source>
        <strain evidence="1 2">695</strain>
    </source>
</reference>
<evidence type="ECO:0000313" key="2">
    <source>
        <dbReference type="Proteomes" id="UP000464283"/>
    </source>
</evidence>
<proteinExistence type="predicted"/>
<protein>
    <submittedName>
        <fullName evidence="1">Uncharacterized protein</fullName>
    </submittedName>
</protein>
<dbReference type="AlphaFoldDB" id="A0A6P1LLW7"/>